<feature type="domain" description="Protein kinase" evidence="4">
    <location>
        <begin position="98"/>
        <end position="414"/>
    </location>
</feature>
<keyword evidence="6" id="KW-1185">Reference proteome</keyword>
<evidence type="ECO:0000313" key="5">
    <source>
        <dbReference type="EMBL" id="VVC75694.1"/>
    </source>
</evidence>
<dbReference type="Gene3D" id="1.10.510.10">
    <property type="entry name" value="Transferase(Phosphotransferase) domain 1"/>
    <property type="match status" value="1"/>
</dbReference>
<dbReference type="InterPro" id="IPR017441">
    <property type="entry name" value="Protein_kinase_ATP_BS"/>
</dbReference>
<dbReference type="PROSITE" id="PS00108">
    <property type="entry name" value="PROTEIN_KINASE_ST"/>
    <property type="match status" value="1"/>
</dbReference>
<dbReference type="Pfam" id="PF00069">
    <property type="entry name" value="Pkinase"/>
    <property type="match status" value="1"/>
</dbReference>
<dbReference type="EMBL" id="LR699119">
    <property type="protein sequence ID" value="VVC75694.1"/>
    <property type="molecule type" value="Genomic_DNA"/>
</dbReference>
<keyword evidence="2 3" id="KW-0067">ATP-binding</keyword>
<evidence type="ECO:0000259" key="4">
    <source>
        <dbReference type="PROSITE" id="PS50011"/>
    </source>
</evidence>
<dbReference type="GO" id="GO:0005737">
    <property type="term" value="C:cytoplasm"/>
    <property type="evidence" value="ECO:0007669"/>
    <property type="project" value="TreeGrafter"/>
</dbReference>
<reference evidence="5 6" key="1">
    <citation type="submission" date="2019-08" db="EMBL/GenBank/DDBJ databases">
        <authorList>
            <person name="Guy L."/>
        </authorList>
    </citation>
    <scope>NUCLEOTIDE SEQUENCE [LARGE SCALE GENOMIC DNA]</scope>
    <source>
        <strain evidence="5 6">SGT-108</strain>
    </source>
</reference>
<dbReference type="Proteomes" id="UP000324194">
    <property type="component" value="Chromosome 1"/>
</dbReference>
<dbReference type="OrthoDB" id="5633255at2"/>
<sequence length="536" mass="60843">MHRSDNFDPTLFGSENKKSSAGLPAVRVKPIPYFPSQGDIADITDAEHCALIPHTEVATILTNIENIRKSRIEREDDRYAKNMIGARFNIVQKDKEFYAIYRLLGKGASGRVKAVQNIRTGKWRAMKILPVAPQIITSEQEMLTALVKTQSAATEHKNLLLLGESTSQEPIGKRDSAVKNPFRLTSLRPDKNEIQWNMLMDLAEGVPVNYFTDKNTCAQYVLPTHYWLQIALDMIQALKDLHHHPAYPLLHCDIKPDNIIYDMARKRAKLIDVARSLPKDSKGICSGSVRGSFTHWTPAQRIQWRNIKTGGSVANDEMLFSESADIHALLITLAELFGLFEPPPNPKSSNDFLKFLNTFNPDTTYVVKKDHPLYQSNTRIGDQGMREKILDFLHESTSHPPESTPTLDAMTGFFTSMRIACLTFESRIKVGILDANHYLELKHEEKMKLCASLAAIQEVQLVDTAEHTDYEYMKIRWELQKMGINVVGTHVYIAREPTQLKEMIQVEYNSGRLKDSFEFHDVNALTPVKPNHFALV</sequence>
<name>A0A5E4PFS1_9COXI</name>
<dbReference type="SUPFAM" id="SSF56112">
    <property type="entry name" value="Protein kinase-like (PK-like)"/>
    <property type="match status" value="1"/>
</dbReference>
<evidence type="ECO:0000313" key="6">
    <source>
        <dbReference type="Proteomes" id="UP000324194"/>
    </source>
</evidence>
<dbReference type="PANTHER" id="PTHR24361">
    <property type="entry name" value="MITOGEN-ACTIVATED KINASE KINASE KINASE"/>
    <property type="match status" value="1"/>
</dbReference>
<proteinExistence type="predicted"/>
<evidence type="ECO:0000256" key="3">
    <source>
        <dbReference type="PROSITE-ProRule" id="PRU10141"/>
    </source>
</evidence>
<dbReference type="KEGG" id="asip:AQUSIP_09840"/>
<evidence type="ECO:0000256" key="1">
    <source>
        <dbReference type="ARBA" id="ARBA00022741"/>
    </source>
</evidence>
<protein>
    <recommendedName>
        <fullName evidence="4">Protein kinase domain-containing protein</fullName>
    </recommendedName>
</protein>
<dbReference type="InterPro" id="IPR000719">
    <property type="entry name" value="Prot_kinase_dom"/>
</dbReference>
<accession>A0A5E4PFS1</accession>
<gene>
    <name evidence="5" type="ORF">AQUSIP_09840</name>
</gene>
<dbReference type="InterPro" id="IPR053235">
    <property type="entry name" value="Ser_Thr_kinase"/>
</dbReference>
<evidence type="ECO:0000256" key="2">
    <source>
        <dbReference type="ARBA" id="ARBA00022840"/>
    </source>
</evidence>
<dbReference type="Gene3D" id="3.30.200.20">
    <property type="entry name" value="Phosphorylase Kinase, domain 1"/>
    <property type="match status" value="1"/>
</dbReference>
<dbReference type="PROSITE" id="PS00107">
    <property type="entry name" value="PROTEIN_KINASE_ATP"/>
    <property type="match status" value="1"/>
</dbReference>
<dbReference type="InterPro" id="IPR011009">
    <property type="entry name" value="Kinase-like_dom_sf"/>
</dbReference>
<keyword evidence="1 3" id="KW-0547">Nucleotide-binding</keyword>
<organism evidence="5 6">
    <name type="scientific">Aquicella siphonis</name>
    <dbReference type="NCBI Taxonomy" id="254247"/>
    <lineage>
        <taxon>Bacteria</taxon>
        <taxon>Pseudomonadati</taxon>
        <taxon>Pseudomonadota</taxon>
        <taxon>Gammaproteobacteria</taxon>
        <taxon>Legionellales</taxon>
        <taxon>Coxiellaceae</taxon>
        <taxon>Aquicella</taxon>
    </lineage>
</organism>
<dbReference type="InterPro" id="IPR008271">
    <property type="entry name" value="Ser/Thr_kinase_AS"/>
</dbReference>
<dbReference type="AlphaFoldDB" id="A0A5E4PFS1"/>
<dbReference type="RefSeq" id="WP_148338979.1">
    <property type="nucleotide sequence ID" value="NZ_LR699119.1"/>
</dbReference>
<dbReference type="PROSITE" id="PS50011">
    <property type="entry name" value="PROTEIN_KINASE_DOM"/>
    <property type="match status" value="1"/>
</dbReference>
<dbReference type="SMART" id="SM00220">
    <property type="entry name" value="S_TKc"/>
    <property type="match status" value="1"/>
</dbReference>
<dbReference type="GO" id="GO:0004674">
    <property type="term" value="F:protein serine/threonine kinase activity"/>
    <property type="evidence" value="ECO:0007669"/>
    <property type="project" value="TreeGrafter"/>
</dbReference>
<dbReference type="GO" id="GO:0005524">
    <property type="term" value="F:ATP binding"/>
    <property type="evidence" value="ECO:0007669"/>
    <property type="project" value="UniProtKB-UniRule"/>
</dbReference>
<feature type="binding site" evidence="3">
    <location>
        <position position="127"/>
    </location>
    <ligand>
        <name>ATP</name>
        <dbReference type="ChEBI" id="CHEBI:30616"/>
    </ligand>
</feature>